<sequence>MGVELTLASHRFSWTCLSGHHSRLFAYRLHAAEGALSPGMTPLLSNQGTMLMSEDSVSHDSLAVRLTLIISRLLMGESLSISVLAKEFNVSTRTLRRDFNQRLIYLDIEHREGIYRLAQSLPGHRTDGDIIHFARVTHMAQFFPGLDSKLLSILLNKNEGSPYVVYHAPPKNMPTLFGGFYRITQAIMDSVIISLNVQGVQYHQLAPYRLIYYEGYWYLVGEYNLTIQVFLLFHITDVTLSRKRFVKKPTITELTMEVDFIMSLPHFQFVRNLLFNLNKK</sequence>
<keyword evidence="3" id="KW-0804">Transcription</keyword>
<dbReference type="InterPro" id="IPR001034">
    <property type="entry name" value="DeoR_HTH"/>
</dbReference>
<dbReference type="PROSITE" id="PS52050">
    <property type="entry name" value="WYL"/>
    <property type="match status" value="1"/>
</dbReference>
<name>A0A502GNP9_9GAMM</name>
<dbReference type="GO" id="GO:0003677">
    <property type="term" value="F:DNA binding"/>
    <property type="evidence" value="ECO:0007669"/>
    <property type="project" value="UniProtKB-KW"/>
</dbReference>
<dbReference type="Pfam" id="PF08220">
    <property type="entry name" value="HTH_DeoR"/>
    <property type="match status" value="1"/>
</dbReference>
<protein>
    <submittedName>
        <fullName evidence="5">WYL domain-containing protein</fullName>
    </submittedName>
</protein>
<evidence type="ECO:0000313" key="5">
    <source>
        <dbReference type="EMBL" id="TPG63142.1"/>
    </source>
</evidence>
<dbReference type="OrthoDB" id="6521217at2"/>
<dbReference type="EMBL" id="RCZD01000003">
    <property type="protein sequence ID" value="TPG63142.1"/>
    <property type="molecule type" value="Genomic_DNA"/>
</dbReference>
<dbReference type="PROSITE" id="PS00894">
    <property type="entry name" value="HTH_DEOR_1"/>
    <property type="match status" value="1"/>
</dbReference>
<gene>
    <name evidence="5" type="ORF">EAH77_06040</name>
</gene>
<dbReference type="InterPro" id="IPR018356">
    <property type="entry name" value="Tscrpt_reg_HTH_DeoR_CS"/>
</dbReference>
<reference evidence="5 6" key="1">
    <citation type="journal article" date="2019" name="Environ. Microbiol.">
        <title>Species interactions and distinct microbial communities in high Arctic permafrost affected cryosols are associated with the CH4 and CO2 gas fluxes.</title>
        <authorList>
            <person name="Altshuler I."/>
            <person name="Hamel J."/>
            <person name="Turney S."/>
            <person name="Magnuson E."/>
            <person name="Levesque R."/>
            <person name="Greer C."/>
            <person name="Whyte L.G."/>
        </authorList>
    </citation>
    <scope>NUCLEOTIDE SEQUENCE [LARGE SCALE GENOMIC DNA]</scope>
    <source>
        <strain evidence="5 6">E4</strain>
    </source>
</reference>
<proteinExistence type="predicted"/>
<keyword evidence="6" id="KW-1185">Reference proteome</keyword>
<dbReference type="Proteomes" id="UP000317663">
    <property type="component" value="Unassembled WGS sequence"/>
</dbReference>
<dbReference type="GO" id="GO:0003700">
    <property type="term" value="F:DNA-binding transcription factor activity"/>
    <property type="evidence" value="ECO:0007669"/>
    <property type="project" value="InterPro"/>
</dbReference>
<dbReference type="InterPro" id="IPR036388">
    <property type="entry name" value="WH-like_DNA-bd_sf"/>
</dbReference>
<comment type="caution">
    <text evidence="5">The sequence shown here is derived from an EMBL/GenBank/DDBJ whole genome shotgun (WGS) entry which is preliminary data.</text>
</comment>
<organism evidence="5 6">
    <name type="scientific">Ewingella americana</name>
    <dbReference type="NCBI Taxonomy" id="41202"/>
    <lineage>
        <taxon>Bacteria</taxon>
        <taxon>Pseudomonadati</taxon>
        <taxon>Pseudomonadota</taxon>
        <taxon>Gammaproteobacteria</taxon>
        <taxon>Enterobacterales</taxon>
        <taxon>Yersiniaceae</taxon>
        <taxon>Ewingella</taxon>
    </lineage>
</organism>
<dbReference type="Gene3D" id="1.10.10.10">
    <property type="entry name" value="Winged helix-like DNA-binding domain superfamily/Winged helix DNA-binding domain"/>
    <property type="match status" value="1"/>
</dbReference>
<evidence type="ECO:0000256" key="1">
    <source>
        <dbReference type="ARBA" id="ARBA00023015"/>
    </source>
</evidence>
<evidence type="ECO:0000256" key="3">
    <source>
        <dbReference type="ARBA" id="ARBA00023163"/>
    </source>
</evidence>
<accession>A0A502GNP9</accession>
<dbReference type="AlphaFoldDB" id="A0A502GNP9"/>
<evidence type="ECO:0000313" key="6">
    <source>
        <dbReference type="Proteomes" id="UP000317663"/>
    </source>
</evidence>
<keyword evidence="1" id="KW-0805">Transcription regulation</keyword>
<evidence type="ECO:0000256" key="2">
    <source>
        <dbReference type="ARBA" id="ARBA00023125"/>
    </source>
</evidence>
<evidence type="ECO:0000259" key="4">
    <source>
        <dbReference type="Pfam" id="PF08220"/>
    </source>
</evidence>
<keyword evidence="2" id="KW-0238">DNA-binding</keyword>
<feature type="domain" description="HTH deoR-type" evidence="4">
    <location>
        <begin position="65"/>
        <end position="101"/>
    </location>
</feature>